<evidence type="ECO:0000256" key="1">
    <source>
        <dbReference type="SAM" id="Phobius"/>
    </source>
</evidence>
<keyword evidence="1" id="KW-0472">Membrane</keyword>
<reference evidence="2 3" key="1">
    <citation type="submission" date="2022-01" db="EMBL/GenBank/DDBJ databases">
        <title>Whole genome-based taxonomy of the Shewanellaceae.</title>
        <authorList>
            <person name="Martin-Rodriguez A.J."/>
        </authorList>
    </citation>
    <scope>NUCLEOTIDE SEQUENCE [LARGE SCALE GENOMIC DNA]</scope>
    <source>
        <strain evidence="2 3">DSM 17177</strain>
    </source>
</reference>
<evidence type="ECO:0000313" key="3">
    <source>
        <dbReference type="Proteomes" id="UP001203423"/>
    </source>
</evidence>
<accession>A0ABT0LJZ1</accession>
<proteinExistence type="predicted"/>
<keyword evidence="1" id="KW-0812">Transmembrane</keyword>
<dbReference type="RefSeq" id="WP_248943203.1">
    <property type="nucleotide sequence ID" value="NZ_JAKIKS010000209.1"/>
</dbReference>
<gene>
    <name evidence="2" type="ORF">L2764_25720</name>
</gene>
<keyword evidence="3" id="KW-1185">Reference proteome</keyword>
<dbReference type="EMBL" id="JAKIKS010000209">
    <property type="protein sequence ID" value="MCL1127770.1"/>
    <property type="molecule type" value="Genomic_DNA"/>
</dbReference>
<dbReference type="Proteomes" id="UP001203423">
    <property type="component" value="Unassembled WGS sequence"/>
</dbReference>
<evidence type="ECO:0000313" key="2">
    <source>
        <dbReference type="EMBL" id="MCL1127770.1"/>
    </source>
</evidence>
<keyword evidence="1" id="KW-1133">Transmembrane helix</keyword>
<protein>
    <submittedName>
        <fullName evidence="2">Uncharacterized protein</fullName>
    </submittedName>
</protein>
<sequence>MVTKNLFDKQVKEIAVKTVLHFDDNGHYCAIDYAELYDTIVSSGHIEYKGKIFLPSQYLVNLPEKEVIGQMQLITQQIQLVLEGKKGIFIRGTELSVPNKSFFEWVVDLSALGLLGVITSLFIIFD</sequence>
<comment type="caution">
    <text evidence="2">The sequence shown here is derived from an EMBL/GenBank/DDBJ whole genome shotgun (WGS) entry which is preliminary data.</text>
</comment>
<organism evidence="2 3">
    <name type="scientific">Shewanella surugensis</name>
    <dbReference type="NCBI Taxonomy" id="212020"/>
    <lineage>
        <taxon>Bacteria</taxon>
        <taxon>Pseudomonadati</taxon>
        <taxon>Pseudomonadota</taxon>
        <taxon>Gammaproteobacteria</taxon>
        <taxon>Alteromonadales</taxon>
        <taxon>Shewanellaceae</taxon>
        <taxon>Shewanella</taxon>
    </lineage>
</organism>
<name>A0ABT0LJZ1_9GAMM</name>
<feature type="transmembrane region" description="Helical" evidence="1">
    <location>
        <begin position="105"/>
        <end position="125"/>
    </location>
</feature>